<comment type="caution">
    <text evidence="2">The sequence shown here is derived from an EMBL/GenBank/DDBJ whole genome shotgun (WGS) entry which is preliminary data.</text>
</comment>
<gene>
    <name evidence="2" type="ORF">C8J25_101715</name>
</gene>
<keyword evidence="1" id="KW-0812">Transmembrane</keyword>
<accession>A0A2T5UCG8</accession>
<sequence>MFKGLNRYIVVAFLLLEAILFALFLYDSGSLSGTSNEQARHFGQHYAAQAQLQVKRTCARSNLPADCVLPILQSTREDQRAESNLNWQRQAARWSWWTLVIALGQTLVGAIGLVALFRSMRQTELALGAATDANLIARESLYSENRPWLHVEAVTFEHMTSTMGQGRSMLAVFTVKVTNIGTTAAINVSARAGLAPRPQDAIERFSGSMGGVGLATVLPSGHESADLFEVTTIDEAIDEASGSCWLAVEVGYSGPGGANRHVIKEIWIVASSIHKGTPTTLGRTALESNQVIVPTTKLGITVEMT</sequence>
<dbReference type="GeneID" id="91004791"/>
<dbReference type="Proteomes" id="UP000244013">
    <property type="component" value="Unassembled WGS sequence"/>
</dbReference>
<keyword evidence="1" id="KW-0472">Membrane</keyword>
<reference evidence="2 3" key="1">
    <citation type="submission" date="2018-04" db="EMBL/GenBank/DDBJ databases">
        <title>Genomic Encyclopedia of Type Strains, Phase III (KMG-III): the genomes of soil and plant-associated and newly described type strains.</title>
        <authorList>
            <person name="Whitman W."/>
        </authorList>
    </citation>
    <scope>NUCLEOTIDE SEQUENCE [LARGE SCALE GENOMIC DNA]</scope>
    <source>
        <strain evidence="2 3">MA-olki</strain>
    </source>
</reference>
<evidence type="ECO:0000313" key="2">
    <source>
        <dbReference type="EMBL" id="PTW49209.1"/>
    </source>
</evidence>
<dbReference type="EMBL" id="QAYE01000001">
    <property type="protein sequence ID" value="PTW49209.1"/>
    <property type="molecule type" value="Genomic_DNA"/>
</dbReference>
<name>A0A2T5UCG8_9SPHN</name>
<protein>
    <submittedName>
        <fullName evidence="2">Uncharacterized protein</fullName>
    </submittedName>
</protein>
<evidence type="ECO:0000313" key="3">
    <source>
        <dbReference type="Proteomes" id="UP000244013"/>
    </source>
</evidence>
<dbReference type="OrthoDB" id="8482095at2"/>
<keyword evidence="1" id="KW-1133">Transmembrane helix</keyword>
<dbReference type="RefSeq" id="WP_107952223.1">
    <property type="nucleotide sequence ID" value="NZ_QAYE01000001.1"/>
</dbReference>
<proteinExistence type="predicted"/>
<dbReference type="AlphaFoldDB" id="A0A2T5UCG8"/>
<organism evidence="2 3">
    <name type="scientific">Sphingomonas faeni</name>
    <dbReference type="NCBI Taxonomy" id="185950"/>
    <lineage>
        <taxon>Bacteria</taxon>
        <taxon>Pseudomonadati</taxon>
        <taxon>Pseudomonadota</taxon>
        <taxon>Alphaproteobacteria</taxon>
        <taxon>Sphingomonadales</taxon>
        <taxon>Sphingomonadaceae</taxon>
        <taxon>Sphingomonas</taxon>
    </lineage>
</organism>
<evidence type="ECO:0000256" key="1">
    <source>
        <dbReference type="SAM" id="Phobius"/>
    </source>
</evidence>
<feature type="transmembrane region" description="Helical" evidence="1">
    <location>
        <begin position="94"/>
        <end position="117"/>
    </location>
</feature>
<feature type="transmembrane region" description="Helical" evidence="1">
    <location>
        <begin position="7"/>
        <end position="26"/>
    </location>
</feature>